<evidence type="ECO:0000256" key="7">
    <source>
        <dbReference type="ARBA" id="ARBA00022729"/>
    </source>
</evidence>
<evidence type="ECO:0000256" key="5">
    <source>
        <dbReference type="ARBA" id="ARBA00012744"/>
    </source>
</evidence>
<evidence type="ECO:0000256" key="4">
    <source>
        <dbReference type="ARBA" id="ARBA00005336"/>
    </source>
</evidence>
<feature type="domain" description="Fibronectin type III-like" evidence="15">
    <location>
        <begin position="655"/>
        <end position="726"/>
    </location>
</feature>
<dbReference type="PRINTS" id="PR00133">
    <property type="entry name" value="GLHYDRLASE3"/>
</dbReference>
<dbReference type="SUPFAM" id="SSF51445">
    <property type="entry name" value="(Trans)glycosidases"/>
    <property type="match status" value="1"/>
</dbReference>
<evidence type="ECO:0000259" key="15">
    <source>
        <dbReference type="SMART" id="SM01217"/>
    </source>
</evidence>
<keyword evidence="17" id="KW-1185">Reference proteome</keyword>
<dbReference type="InterPro" id="IPR050288">
    <property type="entry name" value="Cellulose_deg_GH3"/>
</dbReference>
<dbReference type="GO" id="GO:0005576">
    <property type="term" value="C:extracellular region"/>
    <property type="evidence" value="ECO:0007669"/>
    <property type="project" value="UniProtKB-SubCell"/>
</dbReference>
<dbReference type="InterPro" id="IPR017853">
    <property type="entry name" value="GH"/>
</dbReference>
<comment type="pathway">
    <text evidence="3">Glycan metabolism; cellulose degradation.</text>
</comment>
<feature type="chain" id="PRO_5034669803" description="beta-glucosidase" evidence="14">
    <location>
        <begin position="18"/>
        <end position="737"/>
    </location>
</feature>
<dbReference type="PANTHER" id="PTHR42715">
    <property type="entry name" value="BETA-GLUCOSIDASE"/>
    <property type="match status" value="1"/>
</dbReference>
<comment type="caution">
    <text evidence="16">The sequence shown here is derived from an EMBL/GenBank/DDBJ whole genome shotgun (WGS) entry which is preliminary data.</text>
</comment>
<gene>
    <name evidence="16" type="ORF">GTA08_BOTSDO09732</name>
</gene>
<organism evidence="16 17">
    <name type="scientific">Botryosphaeria dothidea</name>
    <dbReference type="NCBI Taxonomy" id="55169"/>
    <lineage>
        <taxon>Eukaryota</taxon>
        <taxon>Fungi</taxon>
        <taxon>Dikarya</taxon>
        <taxon>Ascomycota</taxon>
        <taxon>Pezizomycotina</taxon>
        <taxon>Dothideomycetes</taxon>
        <taxon>Dothideomycetes incertae sedis</taxon>
        <taxon>Botryosphaeriales</taxon>
        <taxon>Botryosphaeriaceae</taxon>
        <taxon>Botryosphaeria</taxon>
    </lineage>
</organism>
<evidence type="ECO:0000313" key="17">
    <source>
        <dbReference type="Proteomes" id="UP000572817"/>
    </source>
</evidence>
<dbReference type="FunFam" id="3.20.20.300:FF:000002">
    <property type="entry name" value="Probable beta-glucosidase"/>
    <property type="match status" value="1"/>
</dbReference>
<dbReference type="FunFam" id="3.40.50.1700:FF:000003">
    <property type="entry name" value="Probable beta-glucosidase"/>
    <property type="match status" value="1"/>
</dbReference>
<keyword evidence="8" id="KW-0378">Hydrolase</keyword>
<proteinExistence type="inferred from homology"/>
<comment type="catalytic activity">
    <reaction evidence="1">
        <text>Hydrolysis of terminal, non-reducing beta-D-glucosyl residues with release of beta-D-glucose.</text>
        <dbReference type="EC" id="3.2.1.21"/>
    </reaction>
</comment>
<dbReference type="SUPFAM" id="SSF52279">
    <property type="entry name" value="Beta-D-glucan exohydrolase, C-terminal domain"/>
    <property type="match status" value="1"/>
</dbReference>
<dbReference type="FunFam" id="2.60.40.10:FF:000495">
    <property type="entry name" value="Periplasmic beta-glucosidase"/>
    <property type="match status" value="1"/>
</dbReference>
<evidence type="ECO:0000256" key="6">
    <source>
        <dbReference type="ARBA" id="ARBA00022525"/>
    </source>
</evidence>
<evidence type="ECO:0000313" key="16">
    <source>
        <dbReference type="EMBL" id="KAF4302215.1"/>
    </source>
</evidence>
<dbReference type="InterPro" id="IPR001764">
    <property type="entry name" value="Glyco_hydro_3_N"/>
</dbReference>
<comment type="similarity">
    <text evidence="4">Belongs to the glycosyl hydrolase 3 family.</text>
</comment>
<evidence type="ECO:0000256" key="11">
    <source>
        <dbReference type="ARBA" id="ARBA00023277"/>
    </source>
</evidence>
<keyword evidence="12" id="KW-0326">Glycosidase</keyword>
<dbReference type="Pfam" id="PF01915">
    <property type="entry name" value="Glyco_hydro_3_C"/>
    <property type="match status" value="1"/>
</dbReference>
<comment type="subcellular location">
    <subcellularLocation>
        <location evidence="2">Secreted</location>
    </subcellularLocation>
</comment>
<keyword evidence="10" id="KW-0325">Glycoprotein</keyword>
<dbReference type="InterPro" id="IPR002772">
    <property type="entry name" value="Glyco_hydro_3_C"/>
</dbReference>
<reference evidence="16" key="1">
    <citation type="submission" date="2020-04" db="EMBL/GenBank/DDBJ databases">
        <title>Genome Assembly and Annotation of Botryosphaeria dothidea sdau 11-99, a Latent Pathogen of Apple Fruit Ring Rot in China.</title>
        <authorList>
            <person name="Yu C."/>
            <person name="Diao Y."/>
            <person name="Lu Q."/>
            <person name="Zhao J."/>
            <person name="Cui S."/>
            <person name="Peng C."/>
            <person name="He B."/>
            <person name="Liu H."/>
        </authorList>
    </citation>
    <scope>NUCLEOTIDE SEQUENCE [LARGE SCALE GENOMIC DNA]</scope>
    <source>
        <strain evidence="16">Sdau11-99</strain>
    </source>
</reference>
<dbReference type="InterPro" id="IPR036962">
    <property type="entry name" value="Glyco_hydro_3_N_sf"/>
</dbReference>
<dbReference type="Proteomes" id="UP000572817">
    <property type="component" value="Unassembled WGS sequence"/>
</dbReference>
<accession>A0A8H4MYJ5</accession>
<dbReference type="SMART" id="SM01217">
    <property type="entry name" value="Fn3_like"/>
    <property type="match status" value="1"/>
</dbReference>
<name>A0A8H4MYJ5_9PEZI</name>
<dbReference type="Pfam" id="PF00933">
    <property type="entry name" value="Glyco_hydro_3"/>
    <property type="match status" value="1"/>
</dbReference>
<dbReference type="Gene3D" id="3.40.50.1700">
    <property type="entry name" value="Glycoside hydrolase family 3 C-terminal domain"/>
    <property type="match status" value="1"/>
</dbReference>
<evidence type="ECO:0000256" key="13">
    <source>
        <dbReference type="ARBA" id="ARBA00023326"/>
    </source>
</evidence>
<dbReference type="InterPro" id="IPR013783">
    <property type="entry name" value="Ig-like_fold"/>
</dbReference>
<dbReference type="GO" id="GO:0030245">
    <property type="term" value="P:cellulose catabolic process"/>
    <property type="evidence" value="ECO:0007669"/>
    <property type="project" value="UniProtKB-KW"/>
</dbReference>
<dbReference type="InterPro" id="IPR026891">
    <property type="entry name" value="Fn3-like"/>
</dbReference>
<sequence length="737" mass="77327">MVNSYSFLLAIATLGSATPVRRQSKSITALHSTGDWDAAYAQAEASLAQLNQDEKVGIVTGVGWQKGPCVGNTSPVAKIGYPSLCLQDGPLGIRFAQGVTAFPAGVQAASTWDKNLIHGRGVAMGAEAKGLGVHVQLGPVAGPLGKIPQGGRGWEGFSPDPYLTGIAMQETITGMQSSGVQACAKHYIGNEQELNRNTMSSNIDDRTMHELYLWPFADAVKANVANFMCSYNKLGGVWACENDHILNSLLKQELEFRGYVMSDWNAQHSTVLSANSGLDMTMPGDDFSGGGIYWGPNLTAAIAAGEVPQSRLDDMVTRILASWYLLGQDQDYPPTLFSSWNGGTGGPDVQADHKHVARAVARDGTILLKNENATLPLKAPASLAIIGQDAIVNPAGPNACEDRACNTGHLAMGWGSGTAQFPYLIAPLDAIQPRAEAAGTTLTLSTTDDQASAASAAAAAETAIVFITSDSGEEYLTVEGNAGDRINLDPWHDGNGLVAAAASAGKPVIVVAHSVGPIILESILSHENVVAVVWGGIAGQESGNGLADVLYGDVSPSGKLPYTIAKAPEDYGTQIEPGDDDFAEGLYIDYRHFDRAGIEPRYEFGFGLSYTNFTYSDLVATAAAPSYDSAPTDPFAPLATVTASITNTGDVAGAEVAQLYLSLPASAGVNAPVRQLRGFEKLDLAPGESGAVEFALRRKDASYWDTAAQQWVLPAGEFAVAVGASSRDLRLEGSLTV</sequence>
<dbReference type="Gene3D" id="3.20.20.300">
    <property type="entry name" value="Glycoside hydrolase, family 3, N-terminal domain"/>
    <property type="match status" value="1"/>
</dbReference>
<evidence type="ECO:0000256" key="8">
    <source>
        <dbReference type="ARBA" id="ARBA00022801"/>
    </source>
</evidence>
<dbReference type="EC" id="3.2.1.21" evidence="5"/>
<evidence type="ECO:0000256" key="3">
    <source>
        <dbReference type="ARBA" id="ARBA00004987"/>
    </source>
</evidence>
<dbReference type="Gene3D" id="2.60.40.10">
    <property type="entry name" value="Immunoglobulins"/>
    <property type="match status" value="1"/>
</dbReference>
<evidence type="ECO:0000256" key="9">
    <source>
        <dbReference type="ARBA" id="ARBA00023001"/>
    </source>
</evidence>
<feature type="signal peptide" evidence="14">
    <location>
        <begin position="1"/>
        <end position="17"/>
    </location>
</feature>
<evidence type="ECO:0000256" key="2">
    <source>
        <dbReference type="ARBA" id="ARBA00004613"/>
    </source>
</evidence>
<dbReference type="GO" id="GO:0008422">
    <property type="term" value="F:beta-glucosidase activity"/>
    <property type="evidence" value="ECO:0007669"/>
    <property type="project" value="UniProtKB-EC"/>
</dbReference>
<dbReference type="EMBL" id="WWBZ02000073">
    <property type="protein sequence ID" value="KAF4302215.1"/>
    <property type="molecule type" value="Genomic_DNA"/>
</dbReference>
<evidence type="ECO:0000256" key="14">
    <source>
        <dbReference type="SAM" id="SignalP"/>
    </source>
</evidence>
<dbReference type="AlphaFoldDB" id="A0A8H4MYJ5"/>
<protein>
    <recommendedName>
        <fullName evidence="5">beta-glucosidase</fullName>
        <ecNumber evidence="5">3.2.1.21</ecNumber>
    </recommendedName>
</protein>
<keyword evidence="11" id="KW-0119">Carbohydrate metabolism</keyword>
<dbReference type="PANTHER" id="PTHR42715:SF28">
    <property type="entry name" value="BETA-GLUCOSIDASE L-RELATED"/>
    <property type="match status" value="1"/>
</dbReference>
<keyword evidence="13" id="KW-0624">Polysaccharide degradation</keyword>
<evidence type="ECO:0000256" key="10">
    <source>
        <dbReference type="ARBA" id="ARBA00023180"/>
    </source>
</evidence>
<dbReference type="Pfam" id="PF14310">
    <property type="entry name" value="Fn3-like"/>
    <property type="match status" value="1"/>
</dbReference>
<dbReference type="InterPro" id="IPR036881">
    <property type="entry name" value="Glyco_hydro_3_C_sf"/>
</dbReference>
<dbReference type="OrthoDB" id="434at2759"/>
<evidence type="ECO:0000256" key="1">
    <source>
        <dbReference type="ARBA" id="ARBA00000448"/>
    </source>
</evidence>
<evidence type="ECO:0000256" key="12">
    <source>
        <dbReference type="ARBA" id="ARBA00023295"/>
    </source>
</evidence>
<keyword evidence="7 14" id="KW-0732">Signal</keyword>
<keyword evidence="9" id="KW-0136">Cellulose degradation</keyword>
<keyword evidence="6" id="KW-0964">Secreted</keyword>